<dbReference type="Proteomes" id="UP001165190">
    <property type="component" value="Unassembled WGS sequence"/>
</dbReference>
<dbReference type="Pfam" id="PF02458">
    <property type="entry name" value="Transferase"/>
    <property type="match status" value="1"/>
</dbReference>
<comment type="caution">
    <text evidence="3">The sequence shown here is derived from an EMBL/GenBank/DDBJ whole genome shotgun (WGS) entry which is preliminary data.</text>
</comment>
<keyword evidence="2" id="KW-0012">Acyltransferase</keyword>
<sequence>MAILPESSLKVAEDVSRVSPPPGSVPTTALPLVFFDIQYLGSSPFQRLFFYEFPHPSSYFCQTTLPSLKTSLSLALQRFFPYAGNLVFPPPPQIPYILYTEGDSLSLFVNESAADFTHLAGNHARHFQEFQPLLPKLPPAVPSGGSIQKTPLMAVQVTLFPNQGISIGLSFCHVVSDGRTLAHFMKTWASLHRSQVPDQPPPDFDSRSLIEDPLGLASLFMNRDWSFDNLSSNPIDKLQVTYNIKKSQVEFLKDLARKSCTEDKEPEPAIRISTFVVTCAYMWVCLTKLQNMSHSDSDSDELSYFLFTVDCRRHLKLPATYFGNCAIARTVAAKRSELIGEDGFVVAAKAIGREVMELEKGALEGIGTARGDKFKTGQVPIMVGSSPRFNLYEVDFGWGRPRKTEVASLGSLVFLFLFSIAESREEEDEGGIEFGLAFAPHELDSFNAIMDSGFLKLS</sequence>
<keyword evidence="4" id="KW-1185">Reference proteome</keyword>
<dbReference type="InterPro" id="IPR023213">
    <property type="entry name" value="CAT-like_dom_sf"/>
</dbReference>
<protein>
    <submittedName>
        <fullName evidence="3">Uncharacterized protein</fullName>
    </submittedName>
</protein>
<name>A0A9W7MEX0_HIBTR</name>
<dbReference type="OrthoDB" id="1862401at2759"/>
<organism evidence="3 4">
    <name type="scientific">Hibiscus trionum</name>
    <name type="common">Flower of an hour</name>
    <dbReference type="NCBI Taxonomy" id="183268"/>
    <lineage>
        <taxon>Eukaryota</taxon>
        <taxon>Viridiplantae</taxon>
        <taxon>Streptophyta</taxon>
        <taxon>Embryophyta</taxon>
        <taxon>Tracheophyta</taxon>
        <taxon>Spermatophyta</taxon>
        <taxon>Magnoliopsida</taxon>
        <taxon>eudicotyledons</taxon>
        <taxon>Gunneridae</taxon>
        <taxon>Pentapetalae</taxon>
        <taxon>rosids</taxon>
        <taxon>malvids</taxon>
        <taxon>Malvales</taxon>
        <taxon>Malvaceae</taxon>
        <taxon>Malvoideae</taxon>
        <taxon>Hibiscus</taxon>
    </lineage>
</organism>
<accession>A0A9W7MEX0</accession>
<keyword evidence="1" id="KW-0808">Transferase</keyword>
<dbReference type="Gene3D" id="3.30.559.10">
    <property type="entry name" value="Chloramphenicol acetyltransferase-like domain"/>
    <property type="match status" value="2"/>
</dbReference>
<gene>
    <name evidence="3" type="ORF">HRI_003433200</name>
</gene>
<proteinExistence type="predicted"/>
<dbReference type="PANTHER" id="PTHR31625">
    <property type="match status" value="1"/>
</dbReference>
<dbReference type="EMBL" id="BSYR01000030">
    <property type="protein sequence ID" value="GMI97639.1"/>
    <property type="molecule type" value="Genomic_DNA"/>
</dbReference>
<reference evidence="3" key="1">
    <citation type="submission" date="2023-05" db="EMBL/GenBank/DDBJ databases">
        <title>Genome and transcriptome analyses reveal genes involved in the formation of fine ridges on petal epidermal cells in Hibiscus trionum.</title>
        <authorList>
            <person name="Koshimizu S."/>
            <person name="Masuda S."/>
            <person name="Ishii T."/>
            <person name="Shirasu K."/>
            <person name="Hoshino A."/>
            <person name="Arita M."/>
        </authorList>
    </citation>
    <scope>NUCLEOTIDE SEQUENCE</scope>
    <source>
        <strain evidence="3">Hamamatsu line</strain>
    </source>
</reference>
<evidence type="ECO:0000256" key="2">
    <source>
        <dbReference type="ARBA" id="ARBA00023315"/>
    </source>
</evidence>
<evidence type="ECO:0000313" key="4">
    <source>
        <dbReference type="Proteomes" id="UP001165190"/>
    </source>
</evidence>
<dbReference type="GO" id="GO:0016747">
    <property type="term" value="F:acyltransferase activity, transferring groups other than amino-acyl groups"/>
    <property type="evidence" value="ECO:0007669"/>
    <property type="project" value="UniProtKB-ARBA"/>
</dbReference>
<dbReference type="AlphaFoldDB" id="A0A9W7MEX0"/>
<evidence type="ECO:0000313" key="3">
    <source>
        <dbReference type="EMBL" id="GMI97639.1"/>
    </source>
</evidence>
<evidence type="ECO:0000256" key="1">
    <source>
        <dbReference type="ARBA" id="ARBA00022679"/>
    </source>
</evidence>
<dbReference type="InterPro" id="IPR051504">
    <property type="entry name" value="Plant_metabolite_acyltrans"/>
</dbReference>